<organism evidence="6 7">
    <name type="scientific">Polychaeton citri CBS 116435</name>
    <dbReference type="NCBI Taxonomy" id="1314669"/>
    <lineage>
        <taxon>Eukaryota</taxon>
        <taxon>Fungi</taxon>
        <taxon>Dikarya</taxon>
        <taxon>Ascomycota</taxon>
        <taxon>Pezizomycotina</taxon>
        <taxon>Dothideomycetes</taxon>
        <taxon>Dothideomycetidae</taxon>
        <taxon>Capnodiales</taxon>
        <taxon>Capnodiaceae</taxon>
        <taxon>Polychaeton</taxon>
    </lineage>
</organism>
<keyword evidence="7" id="KW-1185">Reference proteome</keyword>
<evidence type="ECO:0000256" key="3">
    <source>
        <dbReference type="SAM" id="MobiDB-lite"/>
    </source>
</evidence>
<feature type="compositionally biased region" description="Basic and acidic residues" evidence="3">
    <location>
        <begin position="255"/>
        <end position="271"/>
    </location>
</feature>
<dbReference type="GO" id="GO:0006364">
    <property type="term" value="P:rRNA processing"/>
    <property type="evidence" value="ECO:0007669"/>
    <property type="project" value="TreeGrafter"/>
</dbReference>
<name>A0A9P4Q4K1_9PEZI</name>
<dbReference type="InterPro" id="IPR024326">
    <property type="entry name" value="RRP7_C"/>
</dbReference>
<accession>A0A9P4Q4K1</accession>
<protein>
    <recommendedName>
        <fullName evidence="8">RRM domain-containing protein</fullName>
    </recommendedName>
</protein>
<dbReference type="CDD" id="cd12950">
    <property type="entry name" value="RRP7_Rrp7p"/>
    <property type="match status" value="1"/>
</dbReference>
<comment type="similarity">
    <text evidence="1">Belongs to the RRP7 family.</text>
</comment>
<dbReference type="InterPro" id="IPR040447">
    <property type="entry name" value="RRM_Rrp7"/>
</dbReference>
<feature type="region of interest" description="Disordered" evidence="3">
    <location>
        <begin position="101"/>
        <end position="126"/>
    </location>
</feature>
<dbReference type="CDD" id="cd12293">
    <property type="entry name" value="dRRM_Rrp7p"/>
    <property type="match status" value="1"/>
</dbReference>
<feature type="region of interest" description="Disordered" evidence="3">
    <location>
        <begin position="249"/>
        <end position="271"/>
    </location>
</feature>
<evidence type="ECO:0000313" key="6">
    <source>
        <dbReference type="EMBL" id="KAF2720468.1"/>
    </source>
</evidence>
<sequence length="320" mass="36316">MVPMAEQRIAKSVKAFVTLPLQVPPQQSFQKETTHYLYICQNAPKVPTQDTPRELFLVNIPIDTTESHIKSIFANRLGGARVESVAFEGARTGKGITAPVAPVQKQQGRKRKRAQTGEGEGEGTVADEEVGLLPETWDRELHGSGSTAIATFVDRANAELAMKETRKAAKGDRAVRWPSEADLKTTAPPSLGIPRYLAHHRLRHPSHAELQQSVDGYMAAFAAQEAHRAQLLARQRQEPDADGFITVTRGGRNGPAREEETRAREEELKRRERNRVKDDFYRFQTRERKKEEAKDLVREFEEDRRKVEELRRRRGKVRPE</sequence>
<feature type="coiled-coil region" evidence="2">
    <location>
        <begin position="283"/>
        <end position="313"/>
    </location>
</feature>
<evidence type="ECO:0000259" key="5">
    <source>
        <dbReference type="Pfam" id="PF17799"/>
    </source>
</evidence>
<feature type="domain" description="Rrp7 RRM-like N-terminal" evidence="5">
    <location>
        <begin position="13"/>
        <end position="181"/>
    </location>
</feature>
<evidence type="ECO:0008006" key="8">
    <source>
        <dbReference type="Google" id="ProtNLM"/>
    </source>
</evidence>
<dbReference type="InterPro" id="IPR040446">
    <property type="entry name" value="RRP7"/>
</dbReference>
<comment type="caution">
    <text evidence="6">The sequence shown here is derived from an EMBL/GenBank/DDBJ whole genome shotgun (WGS) entry which is preliminary data.</text>
</comment>
<dbReference type="PANTHER" id="PTHR13191:SF0">
    <property type="entry name" value="RIBOSOMAL RNA-PROCESSING PROTEIN 7 HOMOLOG A-RELATED"/>
    <property type="match status" value="1"/>
</dbReference>
<dbReference type="GO" id="GO:0032545">
    <property type="term" value="C:CURI complex"/>
    <property type="evidence" value="ECO:0007669"/>
    <property type="project" value="TreeGrafter"/>
</dbReference>
<dbReference type="AlphaFoldDB" id="A0A9P4Q4K1"/>
<evidence type="ECO:0000313" key="7">
    <source>
        <dbReference type="Proteomes" id="UP000799441"/>
    </source>
</evidence>
<dbReference type="Pfam" id="PF17799">
    <property type="entry name" value="RRM_Rrp7"/>
    <property type="match status" value="1"/>
</dbReference>
<evidence type="ECO:0000256" key="1">
    <source>
        <dbReference type="ARBA" id="ARBA00006110"/>
    </source>
</evidence>
<evidence type="ECO:0000259" key="4">
    <source>
        <dbReference type="Pfam" id="PF12923"/>
    </source>
</evidence>
<dbReference type="GO" id="GO:0034456">
    <property type="term" value="C:UTP-C complex"/>
    <property type="evidence" value="ECO:0007669"/>
    <property type="project" value="TreeGrafter"/>
</dbReference>
<gene>
    <name evidence="6" type="ORF">K431DRAFT_226502</name>
</gene>
<dbReference type="PANTHER" id="PTHR13191">
    <property type="entry name" value="RIBOSOMAL RNA PROCESSING PROTEIN 7-RELATED"/>
    <property type="match status" value="1"/>
</dbReference>
<reference evidence="6" key="1">
    <citation type="journal article" date="2020" name="Stud. Mycol.">
        <title>101 Dothideomycetes genomes: a test case for predicting lifestyles and emergence of pathogens.</title>
        <authorList>
            <person name="Haridas S."/>
            <person name="Albert R."/>
            <person name="Binder M."/>
            <person name="Bloem J."/>
            <person name="Labutti K."/>
            <person name="Salamov A."/>
            <person name="Andreopoulos B."/>
            <person name="Baker S."/>
            <person name="Barry K."/>
            <person name="Bills G."/>
            <person name="Bluhm B."/>
            <person name="Cannon C."/>
            <person name="Castanera R."/>
            <person name="Culley D."/>
            <person name="Daum C."/>
            <person name="Ezra D."/>
            <person name="Gonzalez J."/>
            <person name="Henrissat B."/>
            <person name="Kuo A."/>
            <person name="Liang C."/>
            <person name="Lipzen A."/>
            <person name="Lutzoni F."/>
            <person name="Magnuson J."/>
            <person name="Mondo S."/>
            <person name="Nolan M."/>
            <person name="Ohm R."/>
            <person name="Pangilinan J."/>
            <person name="Park H.-J."/>
            <person name="Ramirez L."/>
            <person name="Alfaro M."/>
            <person name="Sun H."/>
            <person name="Tritt A."/>
            <person name="Yoshinaga Y."/>
            <person name="Zwiers L.-H."/>
            <person name="Turgeon B."/>
            <person name="Goodwin S."/>
            <person name="Spatafora J."/>
            <person name="Crous P."/>
            <person name="Grigoriev I."/>
        </authorList>
    </citation>
    <scope>NUCLEOTIDE SEQUENCE</scope>
    <source>
        <strain evidence="6">CBS 116435</strain>
    </source>
</reference>
<dbReference type="Pfam" id="PF12923">
    <property type="entry name" value="RRP7"/>
    <property type="match status" value="1"/>
</dbReference>
<keyword evidence="2" id="KW-0175">Coiled coil</keyword>
<dbReference type="EMBL" id="MU003799">
    <property type="protein sequence ID" value="KAF2720468.1"/>
    <property type="molecule type" value="Genomic_DNA"/>
</dbReference>
<dbReference type="GO" id="GO:0000028">
    <property type="term" value="P:ribosomal small subunit assembly"/>
    <property type="evidence" value="ECO:0007669"/>
    <property type="project" value="TreeGrafter"/>
</dbReference>
<proteinExistence type="inferred from homology"/>
<feature type="domain" description="Ribosomal RNA-processing protein 7 C-terminal" evidence="4">
    <location>
        <begin position="202"/>
        <end position="319"/>
    </location>
</feature>
<dbReference type="OrthoDB" id="5390at2759"/>
<dbReference type="Gene3D" id="6.10.250.1770">
    <property type="match status" value="1"/>
</dbReference>
<dbReference type="Proteomes" id="UP000799441">
    <property type="component" value="Unassembled WGS sequence"/>
</dbReference>
<evidence type="ECO:0000256" key="2">
    <source>
        <dbReference type="SAM" id="Coils"/>
    </source>
</evidence>